<dbReference type="OrthoDB" id="7682084at2759"/>
<reference evidence="2" key="1">
    <citation type="submission" date="2019-08" db="EMBL/GenBank/DDBJ databases">
        <title>The genome of the North American firefly Photinus pyralis.</title>
        <authorList>
            <consortium name="Photinus pyralis genome working group"/>
            <person name="Fallon T.R."/>
            <person name="Sander Lower S.E."/>
            <person name="Weng J.-K."/>
        </authorList>
    </citation>
    <scope>NUCLEOTIDE SEQUENCE</scope>
    <source>
        <strain evidence="2">TRF0915ILg1</strain>
        <tissue evidence="2">Whole body</tissue>
    </source>
</reference>
<sequence length="290" mass="32176">MEPELDSPKSSDPLSPKIINLRSQAEHMLQNAVLMTEMGMDLKERSMTGEKYVCYLRSLAVRAGKTISALQASGRTFLLLAQKLAISVMAAIDNMPVADQACYNIKLEYERLLAIIEKELADVEDNEALDSSVVGHFTNVNVANMAEKIKYLEAKQKMSDNSLLPPSNSTKSVKSDVDEKYPENLSRESLIDLNNIVNLPTVPEDIFTTFSSNKPTRTSSLSSLKSMRKVKLFLQRASSASDDEDESSEPDEHDFTKLVGDCDDIKPASPLYTSTKKAFLGNIKEETPQE</sequence>
<dbReference type="EMBL" id="VTPC01090374">
    <property type="protein sequence ID" value="KAF2883523.1"/>
    <property type="molecule type" value="Genomic_DNA"/>
</dbReference>
<organism evidence="2 3">
    <name type="scientific">Ignelater luminosus</name>
    <name type="common">Cucubano</name>
    <name type="synonym">Pyrophorus luminosus</name>
    <dbReference type="NCBI Taxonomy" id="2038154"/>
    <lineage>
        <taxon>Eukaryota</taxon>
        <taxon>Metazoa</taxon>
        <taxon>Ecdysozoa</taxon>
        <taxon>Arthropoda</taxon>
        <taxon>Hexapoda</taxon>
        <taxon>Insecta</taxon>
        <taxon>Pterygota</taxon>
        <taxon>Neoptera</taxon>
        <taxon>Endopterygota</taxon>
        <taxon>Coleoptera</taxon>
        <taxon>Polyphaga</taxon>
        <taxon>Elateriformia</taxon>
        <taxon>Elateroidea</taxon>
        <taxon>Elateridae</taxon>
        <taxon>Agrypninae</taxon>
        <taxon>Pyrophorini</taxon>
        <taxon>Ignelater</taxon>
    </lineage>
</organism>
<evidence type="ECO:0000313" key="3">
    <source>
        <dbReference type="Proteomes" id="UP000801492"/>
    </source>
</evidence>
<protein>
    <submittedName>
        <fullName evidence="2">Uncharacterized protein</fullName>
    </submittedName>
</protein>
<dbReference type="AlphaFoldDB" id="A0A8K0CA90"/>
<evidence type="ECO:0000313" key="2">
    <source>
        <dbReference type="EMBL" id="KAF2883523.1"/>
    </source>
</evidence>
<name>A0A8K0CA90_IGNLU</name>
<feature type="compositionally biased region" description="Acidic residues" evidence="1">
    <location>
        <begin position="241"/>
        <end position="252"/>
    </location>
</feature>
<keyword evidence="3" id="KW-1185">Reference proteome</keyword>
<evidence type="ECO:0000256" key="1">
    <source>
        <dbReference type="SAM" id="MobiDB-lite"/>
    </source>
</evidence>
<feature type="region of interest" description="Disordered" evidence="1">
    <location>
        <begin position="237"/>
        <end position="260"/>
    </location>
</feature>
<gene>
    <name evidence="2" type="ORF">ILUMI_22639</name>
</gene>
<accession>A0A8K0CA90</accession>
<proteinExistence type="predicted"/>
<dbReference type="Proteomes" id="UP000801492">
    <property type="component" value="Unassembled WGS sequence"/>
</dbReference>
<comment type="caution">
    <text evidence="2">The sequence shown here is derived from an EMBL/GenBank/DDBJ whole genome shotgun (WGS) entry which is preliminary data.</text>
</comment>